<reference evidence="2" key="1">
    <citation type="submission" date="2018-05" db="EMBL/GenBank/DDBJ databases">
        <authorList>
            <person name="Lanie J.A."/>
            <person name="Ng W.-L."/>
            <person name="Kazmierczak K.M."/>
            <person name="Andrzejewski T.M."/>
            <person name="Davidsen T.M."/>
            <person name="Wayne K.J."/>
            <person name="Tettelin H."/>
            <person name="Glass J.I."/>
            <person name="Rusch D."/>
            <person name="Podicherti R."/>
            <person name="Tsui H.-C.T."/>
            <person name="Winkler M.E."/>
        </authorList>
    </citation>
    <scope>NUCLEOTIDE SEQUENCE</scope>
</reference>
<organism evidence="2">
    <name type="scientific">marine metagenome</name>
    <dbReference type="NCBI Taxonomy" id="408172"/>
    <lineage>
        <taxon>unclassified sequences</taxon>
        <taxon>metagenomes</taxon>
        <taxon>ecological metagenomes</taxon>
    </lineage>
</organism>
<accession>A0A382T5K8</accession>
<name>A0A382T5K8_9ZZZZ</name>
<evidence type="ECO:0000256" key="1">
    <source>
        <dbReference type="SAM" id="MobiDB-lite"/>
    </source>
</evidence>
<evidence type="ECO:0000313" key="2">
    <source>
        <dbReference type="EMBL" id="SVD16591.1"/>
    </source>
</evidence>
<gene>
    <name evidence="2" type="ORF">METZ01_LOCUS369445</name>
</gene>
<protein>
    <submittedName>
        <fullName evidence="2">Uncharacterized protein</fullName>
    </submittedName>
</protein>
<feature type="non-terminal residue" evidence="2">
    <location>
        <position position="32"/>
    </location>
</feature>
<dbReference type="AlphaFoldDB" id="A0A382T5K8"/>
<proteinExistence type="predicted"/>
<feature type="region of interest" description="Disordered" evidence="1">
    <location>
        <begin position="1"/>
        <end position="32"/>
    </location>
</feature>
<sequence length="32" mass="3669">MARFWHRSSKELGPSSGNHMRGGRGKEVLWTL</sequence>
<dbReference type="EMBL" id="UINC01133580">
    <property type="protein sequence ID" value="SVD16591.1"/>
    <property type="molecule type" value="Genomic_DNA"/>
</dbReference>